<accession>A0A5J4V1U6</accession>
<proteinExistence type="predicted"/>
<gene>
    <name evidence="1" type="ORF">EZS28_027885</name>
</gene>
<evidence type="ECO:0008006" key="3">
    <source>
        <dbReference type="Google" id="ProtNLM"/>
    </source>
</evidence>
<protein>
    <recommendedName>
        <fullName evidence="3">B30.2/SPRY domain-containing protein</fullName>
    </recommendedName>
</protein>
<dbReference type="Proteomes" id="UP000324800">
    <property type="component" value="Unassembled WGS sequence"/>
</dbReference>
<evidence type="ECO:0000313" key="1">
    <source>
        <dbReference type="EMBL" id="KAA6376587.1"/>
    </source>
</evidence>
<dbReference type="Gene3D" id="2.60.120.920">
    <property type="match status" value="1"/>
</dbReference>
<dbReference type="InterPro" id="IPR043136">
    <property type="entry name" value="B30.2/SPRY_sf"/>
</dbReference>
<evidence type="ECO:0000313" key="2">
    <source>
        <dbReference type="Proteomes" id="UP000324800"/>
    </source>
</evidence>
<name>A0A5J4V1U6_9EUKA</name>
<reference evidence="1 2" key="1">
    <citation type="submission" date="2019-03" db="EMBL/GenBank/DDBJ databases">
        <title>Single cell metagenomics reveals metabolic interactions within the superorganism composed of flagellate Streblomastix strix and complex community of Bacteroidetes bacteria on its surface.</title>
        <authorList>
            <person name="Treitli S.C."/>
            <person name="Kolisko M."/>
            <person name="Husnik F."/>
            <person name="Keeling P."/>
            <person name="Hampl V."/>
        </authorList>
    </citation>
    <scope>NUCLEOTIDE SEQUENCE [LARGE SCALE GENOMIC DNA]</scope>
    <source>
        <strain evidence="1">ST1C</strain>
    </source>
</reference>
<dbReference type="AlphaFoldDB" id="A0A5J4V1U6"/>
<comment type="caution">
    <text evidence="1">The sequence shown here is derived from an EMBL/GenBank/DDBJ whole genome shotgun (WGS) entry which is preliminary data.</text>
</comment>
<dbReference type="EMBL" id="SNRW01010422">
    <property type="protein sequence ID" value="KAA6376587.1"/>
    <property type="molecule type" value="Genomic_DNA"/>
</dbReference>
<organism evidence="1 2">
    <name type="scientific">Streblomastix strix</name>
    <dbReference type="NCBI Taxonomy" id="222440"/>
    <lineage>
        <taxon>Eukaryota</taxon>
        <taxon>Metamonada</taxon>
        <taxon>Preaxostyla</taxon>
        <taxon>Oxymonadida</taxon>
        <taxon>Streblomastigidae</taxon>
        <taxon>Streblomastix</taxon>
    </lineage>
</organism>
<sequence length="266" mass="30501">GESTGVALVKFEGKDEPLRAKDSKKNFATEAAIRRASIEEDLNKIDCDEKNTQLFKVVRFLYWPTINQQNNDLKDDKTLLSQVKAIVKLPIRQYQFNKAIQIFLGAMSIWNYGVIIPLEPEITVNDGIIRCDIQFTQPNNTHRIGIVGKITSKMNSILYCPGYDQDSVGFEKTGEIIIHHEWIPGNNPFSEDDIVGMEVNMASNPRTLYFFVNNVQQKHFISGIPEMIRFCGYLNSFNSSFQVKKLCQMTEQMADIARIQDVEHKW</sequence>
<feature type="non-terminal residue" evidence="1">
    <location>
        <position position="1"/>
    </location>
</feature>